<sequence>MAARQTMSLDDDTRGRSRRCLRRALRSNTTKDTSTTKIIDSSHDVQPNFDFDSIAIRPQGLSSTPGTQSFETGWFIEQELKASPVSNSKFESPGEATSLTVGMWPFRFGPNASISRLPVLTVRPRSRNSLVARRSYLLLGGRVGDQAELDETTLREAAVARLDDFTGSIDPLSTTAHYLCISSITGDASVPKLRLSAADAPLYWSRLSLFIVGDAGRRELPCSNGRGLHHDTYRLRKTLPRYGLYDVDDMLKLESSPSPRWRAAWEFDFPSEMPACDCKIASSIKIPHSSEFCGRVIPDGTSSQSRAFPRERFGVEDLPWEQFSQDDALNPGDASIERCGLLGDRDSIHDASVPDPNDMRVFESHNIDGEEFIQISIITERAPPRMPGSRTYVEDAYDRGLAYLVGHGLPKNIGLGLQWIVKAASGGSILARAAARRLFSAYERSLDEDDETQRQWLLDGSSADPYMAIQDLKAFYPGSQELQKALKRFQLSFMPSSWVLKYSRRLLPHLDLSKIEARRDLFPIHPNSEHSRQMPPLGSGPFSLRFLSDNEYWVSRLIVYAFQFGFEEALDALIAAGIDINKISGGLFQSYSPLHCALRFGHASIARALIQHGAACSSSISDYRRPPGLLHYLVNITDDGDMSELADLLVAHGAGVNDMCFATELGTSSLWHIEDYLSMTPLRWAVMHEKPTLVKKLLQLGARKLCLLLEVPCTNLYILTAFFHVLERGEFALPLEFSQTPLGLLLSENDSPRRRLRFGFSNSASITAALDALLTLQPGFEPVVLWSTIRYGHFHLVEHLILGKRWDVQSRWRGLTCLHTAVLYGRTDIVKLLLAQGACADSLTQQRGLTNLQLLMLVRRDEQTDVDLFKSLCPSLAQINMRERCDGLTAFHLAVRNQKMHLIPLLLGRGADPYIPVRDQLDLLAEGRSGCLRDSTLRPRRIVQDTTILGEVLLQYHQDGFYSISFVEELLRILLTRGHDACKLMSNNYEFQGWLGHSPDAINGKMEWGSFEPKKWEAYDVDIKTTHCSICGADCHMLRSGWGETPYPCCVGHEIVGKVVRTGHHVRHLKVGDRVGVGAQARSCLGDDCIECSVGRPHYCPENINTYGSVYPNDIGKSYGGFGDYVRTDSRFAVKIPDKLPSEYAAPLMCAGITVYSPLRKNNCGPGKTVGVIGVGGLGHFAVLFAKALKADKVIGISRKESKRKDVLALGADDYIATGDGEQNWATKHAKSMDLIVCTVSSANMPLNDYLKLLRYGGDFVQVGAPDDGDLPAVNAFTLINGGFKLSGSAIGSPKEIEEMLHLAVELDIEPWVELRPLTDANQAILDMEGGKARYRYVLVNEKHLDA</sequence>
<evidence type="ECO:0000259" key="14">
    <source>
        <dbReference type="Pfam" id="PF08240"/>
    </source>
</evidence>
<evidence type="ECO:0000256" key="11">
    <source>
        <dbReference type="PROSITE-ProRule" id="PRU00023"/>
    </source>
</evidence>
<dbReference type="GO" id="GO:0008106">
    <property type="term" value="F:alcohol dehydrogenase (NADP+) activity"/>
    <property type="evidence" value="ECO:0007669"/>
    <property type="project" value="UniProtKB-EC"/>
</dbReference>
<dbReference type="Pfam" id="PF00023">
    <property type="entry name" value="Ank"/>
    <property type="match status" value="1"/>
</dbReference>
<dbReference type="SUPFAM" id="SSF48403">
    <property type="entry name" value="Ankyrin repeat"/>
    <property type="match status" value="1"/>
</dbReference>
<dbReference type="InterPro" id="IPR036770">
    <property type="entry name" value="Ankyrin_rpt-contain_sf"/>
</dbReference>
<keyword evidence="8" id="KW-0560">Oxidoreductase</keyword>
<evidence type="ECO:0000256" key="6">
    <source>
        <dbReference type="ARBA" id="ARBA00022833"/>
    </source>
</evidence>
<dbReference type="InterPro" id="IPR011032">
    <property type="entry name" value="GroES-like_sf"/>
</dbReference>
<comment type="cofactor">
    <cofactor evidence="1 12">
        <name>Zn(2+)</name>
        <dbReference type="ChEBI" id="CHEBI:29105"/>
    </cofactor>
</comment>
<keyword evidence="5 12" id="KW-0479">Metal-binding</keyword>
<feature type="repeat" description="ANK" evidence="11">
    <location>
        <begin position="589"/>
        <end position="614"/>
    </location>
</feature>
<dbReference type="PROSITE" id="PS50297">
    <property type="entry name" value="ANK_REP_REGION"/>
    <property type="match status" value="3"/>
</dbReference>
<evidence type="ECO:0000259" key="13">
    <source>
        <dbReference type="Pfam" id="PF00107"/>
    </source>
</evidence>
<dbReference type="Pfam" id="PF00107">
    <property type="entry name" value="ADH_zinc_N"/>
    <property type="match status" value="1"/>
</dbReference>
<comment type="caution">
    <text evidence="15">The sequence shown here is derived from an EMBL/GenBank/DDBJ whole genome shotgun (WGS) entry which is preliminary data.</text>
</comment>
<feature type="domain" description="Alcohol dehydrogenase-like C-terminal" evidence="13">
    <location>
        <begin position="1177"/>
        <end position="1304"/>
    </location>
</feature>
<dbReference type="CDD" id="cd05283">
    <property type="entry name" value="CAD1"/>
    <property type="match status" value="1"/>
</dbReference>
<dbReference type="SUPFAM" id="SSF51735">
    <property type="entry name" value="NAD(P)-binding Rossmann-fold domains"/>
    <property type="match status" value="1"/>
</dbReference>
<proteinExistence type="inferred from homology"/>
<comment type="similarity">
    <text evidence="2 12">Belongs to the zinc-containing alcohol dehydrogenase family.</text>
</comment>
<dbReference type="Pfam" id="PF12796">
    <property type="entry name" value="Ank_2"/>
    <property type="match status" value="1"/>
</dbReference>
<gene>
    <name evidence="15" type="ORF">BHE90_008578</name>
</gene>
<dbReference type="PANTHER" id="PTHR42683">
    <property type="entry name" value="ALDEHYDE REDUCTASE"/>
    <property type="match status" value="1"/>
</dbReference>
<evidence type="ECO:0000256" key="12">
    <source>
        <dbReference type="RuleBase" id="RU361277"/>
    </source>
</evidence>
<dbReference type="Pfam" id="PF13637">
    <property type="entry name" value="Ank_4"/>
    <property type="match status" value="1"/>
</dbReference>
<evidence type="ECO:0000256" key="5">
    <source>
        <dbReference type="ARBA" id="ARBA00022723"/>
    </source>
</evidence>
<comment type="subunit">
    <text evidence="3">Homodimer.</text>
</comment>
<evidence type="ECO:0000256" key="3">
    <source>
        <dbReference type="ARBA" id="ARBA00011738"/>
    </source>
</evidence>
<evidence type="ECO:0000313" key="15">
    <source>
        <dbReference type="EMBL" id="RTE76958.1"/>
    </source>
</evidence>
<dbReference type="InterPro" id="IPR002110">
    <property type="entry name" value="Ankyrin_rpt"/>
</dbReference>
<evidence type="ECO:0000256" key="9">
    <source>
        <dbReference type="ARBA" id="ARBA00024074"/>
    </source>
</evidence>
<keyword evidence="11" id="KW-0040">ANK repeat</keyword>
<protein>
    <recommendedName>
        <fullName evidence="9">alcohol dehydrogenase (NADP(+))</fullName>
        <ecNumber evidence="9">1.1.1.2</ecNumber>
    </recommendedName>
</protein>
<keyword evidence="7" id="KW-0521">NADP</keyword>
<feature type="repeat" description="ANK" evidence="11">
    <location>
        <begin position="813"/>
        <end position="845"/>
    </location>
</feature>
<evidence type="ECO:0000256" key="7">
    <source>
        <dbReference type="ARBA" id="ARBA00022857"/>
    </source>
</evidence>
<dbReference type="InterPro" id="IPR036291">
    <property type="entry name" value="NAD(P)-bd_dom_sf"/>
</dbReference>
<dbReference type="InterPro" id="IPR047109">
    <property type="entry name" value="CAD-like"/>
</dbReference>
<dbReference type="InterPro" id="IPR002328">
    <property type="entry name" value="ADH_Zn_CS"/>
</dbReference>
<evidence type="ECO:0000256" key="8">
    <source>
        <dbReference type="ARBA" id="ARBA00023002"/>
    </source>
</evidence>
<dbReference type="Gene3D" id="1.25.40.20">
    <property type="entry name" value="Ankyrin repeat-containing domain"/>
    <property type="match status" value="2"/>
</dbReference>
<dbReference type="EMBL" id="MIKF01000136">
    <property type="protein sequence ID" value="RTE76958.1"/>
    <property type="molecule type" value="Genomic_DNA"/>
</dbReference>
<dbReference type="InterPro" id="IPR013149">
    <property type="entry name" value="ADH-like_C"/>
</dbReference>
<evidence type="ECO:0000256" key="1">
    <source>
        <dbReference type="ARBA" id="ARBA00001947"/>
    </source>
</evidence>
<dbReference type="Pfam" id="PF08240">
    <property type="entry name" value="ADH_N"/>
    <property type="match status" value="1"/>
</dbReference>
<dbReference type="Gene3D" id="3.40.50.720">
    <property type="entry name" value="NAD(P)-binding Rossmann-like Domain"/>
    <property type="match status" value="1"/>
</dbReference>
<dbReference type="SUPFAM" id="SSF50129">
    <property type="entry name" value="GroES-like"/>
    <property type="match status" value="1"/>
</dbReference>
<reference evidence="15 16" key="1">
    <citation type="submission" date="2017-06" db="EMBL/GenBank/DDBJ databases">
        <title>Comparative genomic analysis of Ambrosia Fusariam Clade fungi.</title>
        <authorList>
            <person name="Stajich J.E."/>
            <person name="Carrillo J."/>
            <person name="Kijimoto T."/>
            <person name="Eskalen A."/>
            <person name="O'Donnell K."/>
            <person name="Kasson M."/>
        </authorList>
    </citation>
    <scope>NUCLEOTIDE SEQUENCE [LARGE SCALE GENOMIC DNA]</scope>
    <source>
        <strain evidence="15 16">UCR1854</strain>
    </source>
</reference>
<dbReference type="PROSITE" id="PS50088">
    <property type="entry name" value="ANK_REPEAT"/>
    <property type="match status" value="3"/>
</dbReference>
<organism evidence="15 16">
    <name type="scientific">Fusarium euwallaceae</name>
    <dbReference type="NCBI Taxonomy" id="1147111"/>
    <lineage>
        <taxon>Eukaryota</taxon>
        <taxon>Fungi</taxon>
        <taxon>Dikarya</taxon>
        <taxon>Ascomycota</taxon>
        <taxon>Pezizomycotina</taxon>
        <taxon>Sordariomycetes</taxon>
        <taxon>Hypocreomycetidae</taxon>
        <taxon>Hypocreales</taxon>
        <taxon>Nectriaceae</taxon>
        <taxon>Fusarium</taxon>
        <taxon>Fusarium solani species complex</taxon>
    </lineage>
</organism>
<dbReference type="GO" id="GO:0006066">
    <property type="term" value="P:alcohol metabolic process"/>
    <property type="evidence" value="ECO:0007669"/>
    <property type="project" value="UniProtKB-ARBA"/>
</dbReference>
<keyword evidence="6 12" id="KW-0862">Zinc</keyword>
<dbReference type="InterPro" id="IPR013154">
    <property type="entry name" value="ADH-like_N"/>
</dbReference>
<keyword evidence="16" id="KW-1185">Reference proteome</keyword>
<dbReference type="PROSITE" id="PS00059">
    <property type="entry name" value="ADH_ZINC"/>
    <property type="match status" value="1"/>
</dbReference>
<dbReference type="Gene3D" id="3.90.180.10">
    <property type="entry name" value="Medium-chain alcohol dehydrogenases, catalytic domain"/>
    <property type="match status" value="1"/>
</dbReference>
<dbReference type="GO" id="GO:0008270">
    <property type="term" value="F:zinc ion binding"/>
    <property type="evidence" value="ECO:0007669"/>
    <property type="project" value="InterPro"/>
</dbReference>
<evidence type="ECO:0000256" key="4">
    <source>
        <dbReference type="ARBA" id="ARBA00022553"/>
    </source>
</evidence>
<keyword evidence="4" id="KW-0597">Phosphoprotein</keyword>
<evidence type="ECO:0000313" key="16">
    <source>
        <dbReference type="Proteomes" id="UP000287124"/>
    </source>
</evidence>
<comment type="catalytic activity">
    <reaction evidence="10">
        <text>a primary alcohol + NADP(+) = an aldehyde + NADPH + H(+)</text>
        <dbReference type="Rhea" id="RHEA:15937"/>
        <dbReference type="ChEBI" id="CHEBI:15378"/>
        <dbReference type="ChEBI" id="CHEBI:15734"/>
        <dbReference type="ChEBI" id="CHEBI:17478"/>
        <dbReference type="ChEBI" id="CHEBI:57783"/>
        <dbReference type="ChEBI" id="CHEBI:58349"/>
        <dbReference type="EC" id="1.1.1.2"/>
    </reaction>
    <physiologicalReaction direction="left-to-right" evidence="10">
        <dbReference type="Rhea" id="RHEA:15938"/>
    </physiologicalReaction>
    <physiologicalReaction direction="right-to-left" evidence="10">
        <dbReference type="Rhea" id="RHEA:15939"/>
    </physiologicalReaction>
</comment>
<name>A0A430LML0_9HYPO</name>
<dbReference type="FunFam" id="3.40.50.720:FF:000158">
    <property type="entry name" value="Zinc-binding alcohol dehydrogenase"/>
    <property type="match status" value="1"/>
</dbReference>
<dbReference type="Proteomes" id="UP000287124">
    <property type="component" value="Unassembled WGS sequence"/>
</dbReference>
<dbReference type="EC" id="1.1.1.2" evidence="9"/>
<evidence type="ECO:0000256" key="2">
    <source>
        <dbReference type="ARBA" id="ARBA00008072"/>
    </source>
</evidence>
<evidence type="ECO:0000256" key="10">
    <source>
        <dbReference type="ARBA" id="ARBA00050997"/>
    </source>
</evidence>
<feature type="repeat" description="ANK" evidence="11">
    <location>
        <begin position="886"/>
        <end position="912"/>
    </location>
</feature>
<dbReference type="SMART" id="SM00248">
    <property type="entry name" value="ANK"/>
    <property type="match status" value="5"/>
</dbReference>
<accession>A0A430LML0</accession>
<feature type="domain" description="Alcohol dehydrogenase-like N-terminal" evidence="14">
    <location>
        <begin position="1019"/>
        <end position="1138"/>
    </location>
</feature>